<sequence>MALRKQQPPEQTPQDNQRRVSARSAKKKGELNALRDKMIHMEHNISFTFHDPLQKAFADAITAMDHTNTGAKEGYDLIQELKTHVEILVYISTKRTPVYIVEVLKTLNKIIALEKGSEPELPEEITRAVEEDAKKKKNVCVRPTSSKETGFIIPAPKVANETTVPADKASPPADEAAVSTTDTKRGRKRSASHLSPEPRHLLRVKARAPKKNSQLMPGQAKVPQVVIRGLRHKDDYDYTPRNDPIFYDINRPKIGHFAGPQLLSRILKTLDFQLQLIEERQEALAVHKDYYNALQHCLKKVGDQVLKFPVLGLPNSQLAKLIDEISEPLELICQRLDDTGEMPRWFFGEWVKVILSKGLRIESMGTIDSMLTTALLDEKSALTKLDLLRYYAVEIDIIGFLYEDAADNYWEDFPQKQIQALQIQNLSQFRAFKDRPWTNWTKQLDELLDKANEMSYQDSNIKFLEAVQEVMDFLKEEIRKEEEAVASNVL</sequence>
<dbReference type="Proteomes" id="UP000800035">
    <property type="component" value="Unassembled WGS sequence"/>
</dbReference>
<keyword evidence="3" id="KW-1185">Reference proteome</keyword>
<organism evidence="2 3">
    <name type="scientific">Byssothecium circinans</name>
    <dbReference type="NCBI Taxonomy" id="147558"/>
    <lineage>
        <taxon>Eukaryota</taxon>
        <taxon>Fungi</taxon>
        <taxon>Dikarya</taxon>
        <taxon>Ascomycota</taxon>
        <taxon>Pezizomycotina</taxon>
        <taxon>Dothideomycetes</taxon>
        <taxon>Pleosporomycetidae</taxon>
        <taxon>Pleosporales</taxon>
        <taxon>Massarineae</taxon>
        <taxon>Massarinaceae</taxon>
        <taxon>Byssothecium</taxon>
    </lineage>
</organism>
<protein>
    <submittedName>
        <fullName evidence="2">Uncharacterized protein</fullName>
    </submittedName>
</protein>
<proteinExistence type="predicted"/>
<evidence type="ECO:0000256" key="1">
    <source>
        <dbReference type="SAM" id="MobiDB-lite"/>
    </source>
</evidence>
<feature type="region of interest" description="Disordered" evidence="1">
    <location>
        <begin position="1"/>
        <end position="27"/>
    </location>
</feature>
<feature type="region of interest" description="Disordered" evidence="1">
    <location>
        <begin position="162"/>
        <end position="199"/>
    </location>
</feature>
<gene>
    <name evidence="2" type="ORF">CC80DRAFT_505240</name>
</gene>
<dbReference type="AlphaFoldDB" id="A0A6A5U482"/>
<evidence type="ECO:0000313" key="2">
    <source>
        <dbReference type="EMBL" id="KAF1955947.1"/>
    </source>
</evidence>
<evidence type="ECO:0000313" key="3">
    <source>
        <dbReference type="Proteomes" id="UP000800035"/>
    </source>
</evidence>
<name>A0A6A5U482_9PLEO</name>
<accession>A0A6A5U482</accession>
<reference evidence="2" key="1">
    <citation type="journal article" date="2020" name="Stud. Mycol.">
        <title>101 Dothideomycetes genomes: a test case for predicting lifestyles and emergence of pathogens.</title>
        <authorList>
            <person name="Haridas S."/>
            <person name="Albert R."/>
            <person name="Binder M."/>
            <person name="Bloem J."/>
            <person name="Labutti K."/>
            <person name="Salamov A."/>
            <person name="Andreopoulos B."/>
            <person name="Baker S."/>
            <person name="Barry K."/>
            <person name="Bills G."/>
            <person name="Bluhm B."/>
            <person name="Cannon C."/>
            <person name="Castanera R."/>
            <person name="Culley D."/>
            <person name="Daum C."/>
            <person name="Ezra D."/>
            <person name="Gonzalez J."/>
            <person name="Henrissat B."/>
            <person name="Kuo A."/>
            <person name="Liang C."/>
            <person name="Lipzen A."/>
            <person name="Lutzoni F."/>
            <person name="Magnuson J."/>
            <person name="Mondo S."/>
            <person name="Nolan M."/>
            <person name="Ohm R."/>
            <person name="Pangilinan J."/>
            <person name="Park H.-J."/>
            <person name="Ramirez L."/>
            <person name="Alfaro M."/>
            <person name="Sun H."/>
            <person name="Tritt A."/>
            <person name="Yoshinaga Y."/>
            <person name="Zwiers L.-H."/>
            <person name="Turgeon B."/>
            <person name="Goodwin S."/>
            <person name="Spatafora J."/>
            <person name="Crous P."/>
            <person name="Grigoriev I."/>
        </authorList>
    </citation>
    <scope>NUCLEOTIDE SEQUENCE</scope>
    <source>
        <strain evidence="2">CBS 675.92</strain>
    </source>
</reference>
<dbReference type="EMBL" id="ML976993">
    <property type="protein sequence ID" value="KAF1955947.1"/>
    <property type="molecule type" value="Genomic_DNA"/>
</dbReference>